<keyword evidence="9" id="KW-1185">Reference proteome</keyword>
<dbReference type="PANTHER" id="PTHR40980:SF4">
    <property type="entry name" value="TONB-DEPENDENT RECEPTOR-LIKE BETA-BARREL DOMAIN-CONTAINING PROTEIN"/>
    <property type="match status" value="1"/>
</dbReference>
<name>A0A917D9I5_9FLAO</name>
<keyword evidence="3" id="KW-0998">Cell outer membrane</keyword>
<evidence type="ECO:0000256" key="2">
    <source>
        <dbReference type="ARBA" id="ARBA00023136"/>
    </source>
</evidence>
<keyword evidence="8" id="KW-0675">Receptor</keyword>
<dbReference type="Gene3D" id="2.60.40.1120">
    <property type="entry name" value="Carboxypeptidase-like, regulatory domain"/>
    <property type="match status" value="1"/>
</dbReference>
<gene>
    <name evidence="8" type="ORF">GCM10011343_03220</name>
</gene>
<dbReference type="InterPro" id="IPR036942">
    <property type="entry name" value="Beta-barrel_TonB_sf"/>
</dbReference>
<comment type="caution">
    <text evidence="8">The sequence shown here is derived from an EMBL/GenBank/DDBJ whole genome shotgun (WGS) entry which is preliminary data.</text>
</comment>
<feature type="domain" description="TonB-dependent receptor plug" evidence="6">
    <location>
        <begin position="142"/>
        <end position="216"/>
    </location>
</feature>
<feature type="signal peptide" evidence="5">
    <location>
        <begin position="1"/>
        <end position="17"/>
    </location>
</feature>
<evidence type="ECO:0000259" key="6">
    <source>
        <dbReference type="Pfam" id="PF07715"/>
    </source>
</evidence>
<dbReference type="EMBL" id="BMFG01000001">
    <property type="protein sequence ID" value="GGD15633.1"/>
    <property type="molecule type" value="Genomic_DNA"/>
</dbReference>
<dbReference type="RefSeq" id="WP_188360754.1">
    <property type="nucleotide sequence ID" value="NZ_BMFG01000001.1"/>
</dbReference>
<dbReference type="AlphaFoldDB" id="A0A917D9I5"/>
<evidence type="ECO:0000313" key="9">
    <source>
        <dbReference type="Proteomes" id="UP000625735"/>
    </source>
</evidence>
<dbReference type="Pfam" id="PF13715">
    <property type="entry name" value="CarbopepD_reg_2"/>
    <property type="match status" value="1"/>
</dbReference>
<evidence type="ECO:0000256" key="4">
    <source>
        <dbReference type="SAM" id="MobiDB-lite"/>
    </source>
</evidence>
<accession>A0A917D9I5</accession>
<dbReference type="Pfam" id="PF07715">
    <property type="entry name" value="Plug"/>
    <property type="match status" value="1"/>
</dbReference>
<dbReference type="GO" id="GO:0009279">
    <property type="term" value="C:cell outer membrane"/>
    <property type="evidence" value="ECO:0007669"/>
    <property type="project" value="UniProtKB-SubCell"/>
</dbReference>
<reference evidence="8" key="2">
    <citation type="submission" date="2020-09" db="EMBL/GenBank/DDBJ databases">
        <authorList>
            <person name="Sun Q."/>
            <person name="Zhou Y."/>
        </authorList>
    </citation>
    <scope>NUCLEOTIDE SEQUENCE</scope>
    <source>
        <strain evidence="8">CGMCC 1.12506</strain>
    </source>
</reference>
<feature type="region of interest" description="Disordered" evidence="4">
    <location>
        <begin position="770"/>
        <end position="790"/>
    </location>
</feature>
<dbReference type="Proteomes" id="UP000625735">
    <property type="component" value="Unassembled WGS sequence"/>
</dbReference>
<keyword evidence="5" id="KW-0732">Signal</keyword>
<evidence type="ECO:0000259" key="7">
    <source>
        <dbReference type="Pfam" id="PF14905"/>
    </source>
</evidence>
<dbReference type="PANTHER" id="PTHR40980">
    <property type="entry name" value="PLUG DOMAIN-CONTAINING PROTEIN"/>
    <property type="match status" value="1"/>
</dbReference>
<dbReference type="InterPro" id="IPR008969">
    <property type="entry name" value="CarboxyPept-like_regulatory"/>
</dbReference>
<dbReference type="Pfam" id="PF14905">
    <property type="entry name" value="OMP_b-brl_3"/>
    <property type="match status" value="1"/>
</dbReference>
<feature type="chain" id="PRO_5038138698" evidence="5">
    <location>
        <begin position="18"/>
        <end position="790"/>
    </location>
</feature>
<evidence type="ECO:0000256" key="5">
    <source>
        <dbReference type="SAM" id="SignalP"/>
    </source>
</evidence>
<keyword evidence="2" id="KW-0472">Membrane</keyword>
<protein>
    <submittedName>
        <fullName evidence="8">TonB-dependent receptor</fullName>
    </submittedName>
</protein>
<dbReference type="SUPFAM" id="SSF56935">
    <property type="entry name" value="Porins"/>
    <property type="match status" value="1"/>
</dbReference>
<comment type="subcellular location">
    <subcellularLocation>
        <location evidence="1">Cell outer membrane</location>
    </subcellularLocation>
</comment>
<proteinExistence type="predicted"/>
<dbReference type="SUPFAM" id="SSF49464">
    <property type="entry name" value="Carboxypeptidase regulatory domain-like"/>
    <property type="match status" value="1"/>
</dbReference>
<dbReference type="Gene3D" id="2.170.130.10">
    <property type="entry name" value="TonB-dependent receptor, plug domain"/>
    <property type="match status" value="1"/>
</dbReference>
<evidence type="ECO:0000256" key="3">
    <source>
        <dbReference type="ARBA" id="ARBA00023237"/>
    </source>
</evidence>
<sequence>MKLKIAVLLLWCVQLFASNENIGAITGKVVDKTTNTPIPYASIIIKSNDQIVTGGITDDKGEFSITKIANGTYDFEIQFIGFKSYTSKITIDNKTTNLKTIYLEEESTKLTEVEVTAERTTFVQKIDRKVVNVGPDLVNAGPTASDVLNNIPSVSVDSQNNSVSLRGNDNVQIFIDGKPSQMSASQALQQIPSTSIKQIELITSPSAKYNPEGMSGIINIILKKNSNLGFNGSVNAGANFGIVPKANTSLDLNYRVNKFNFYTTYSMNHGRRINEGYLNTIDLTNEDRSNRSDFYIDNFNKNHFVKAGVDYYLDEKNTISFFTNQNFNSNAGIFNNTVNFFSGVNPDITQLFDSKNTNRNQVYNLGYKHEFEKPQKTFEAEINFNKNDRDEDSRFFDGNNNLLQTNQVETLGKNVIINVDFVNPITETTKLELGLESRFDGTDNQFDRDLTYFSDFDYKRSIQSAYVNLGKQSGKWGYQAGVRLESFDVEANFRRVDDQDGQFKDYIFTIYPSAFLTYAYTEKDNFNLSFSRRVDRPNLNQVNPIREWSSPTIDQEGNPNLTPQFTNSVELNYTRSTKIGSITSGVFFRLVNDPITQVFIQSPYDENKKLMTFANFSNTTQYGIETSGNLKFKKWWSTNFGVDAYFRNVTGFVENIDRDLVEKSVLSVPFNARMNHDFNVTKDFRITWFSMYRSAVDDLQFNSRDMWRTDLGVRYNILNNQGSISVRYNDLFNKMRARFYGENPDQVDGQFRWESRMLNVTFNYRFGSGKNRAMQRKQRDKNETQGGGLF</sequence>
<feature type="domain" description="Outer membrane protein beta-barrel" evidence="7">
    <location>
        <begin position="369"/>
        <end position="764"/>
    </location>
</feature>
<organism evidence="8 9">
    <name type="scientific">Flavobacterium orientale</name>
    <dbReference type="NCBI Taxonomy" id="1756020"/>
    <lineage>
        <taxon>Bacteria</taxon>
        <taxon>Pseudomonadati</taxon>
        <taxon>Bacteroidota</taxon>
        <taxon>Flavobacteriia</taxon>
        <taxon>Flavobacteriales</taxon>
        <taxon>Flavobacteriaceae</taxon>
        <taxon>Flavobacterium</taxon>
    </lineage>
</organism>
<dbReference type="InterPro" id="IPR012910">
    <property type="entry name" value="Plug_dom"/>
</dbReference>
<dbReference type="InterPro" id="IPR037066">
    <property type="entry name" value="Plug_dom_sf"/>
</dbReference>
<evidence type="ECO:0000256" key="1">
    <source>
        <dbReference type="ARBA" id="ARBA00004442"/>
    </source>
</evidence>
<reference evidence="8" key="1">
    <citation type="journal article" date="2014" name="Int. J. Syst. Evol. Microbiol.">
        <title>Complete genome sequence of Corynebacterium casei LMG S-19264T (=DSM 44701T), isolated from a smear-ripened cheese.</title>
        <authorList>
            <consortium name="US DOE Joint Genome Institute (JGI-PGF)"/>
            <person name="Walter F."/>
            <person name="Albersmeier A."/>
            <person name="Kalinowski J."/>
            <person name="Ruckert C."/>
        </authorList>
    </citation>
    <scope>NUCLEOTIDE SEQUENCE</scope>
    <source>
        <strain evidence="8">CGMCC 1.12506</strain>
    </source>
</reference>
<evidence type="ECO:0000313" key="8">
    <source>
        <dbReference type="EMBL" id="GGD15633.1"/>
    </source>
</evidence>
<dbReference type="InterPro" id="IPR041700">
    <property type="entry name" value="OMP_b-brl_3"/>
</dbReference>
<dbReference type="Gene3D" id="2.40.170.20">
    <property type="entry name" value="TonB-dependent receptor, beta-barrel domain"/>
    <property type="match status" value="1"/>
</dbReference>